<reference evidence="3" key="1">
    <citation type="journal article" date="2019" name="Plant Biotechnol. J.">
        <title>Genome sequencing of the Australian wild diploid species Gossypium australe highlights disease resistance and delayed gland morphogenesis.</title>
        <authorList>
            <person name="Cai Y."/>
            <person name="Cai X."/>
            <person name="Wang Q."/>
            <person name="Wang P."/>
            <person name="Zhang Y."/>
            <person name="Cai C."/>
            <person name="Xu Y."/>
            <person name="Wang K."/>
            <person name="Zhou Z."/>
            <person name="Wang C."/>
            <person name="Geng S."/>
            <person name="Li B."/>
            <person name="Dong Q."/>
            <person name="Hou Y."/>
            <person name="Wang H."/>
            <person name="Ai P."/>
            <person name="Liu Z."/>
            <person name="Yi F."/>
            <person name="Sun M."/>
            <person name="An G."/>
            <person name="Cheng J."/>
            <person name="Zhang Y."/>
            <person name="Shi Q."/>
            <person name="Xie Y."/>
            <person name="Shi X."/>
            <person name="Chang Y."/>
            <person name="Huang F."/>
            <person name="Chen Y."/>
            <person name="Hong S."/>
            <person name="Mi L."/>
            <person name="Sun Q."/>
            <person name="Zhang L."/>
            <person name="Zhou B."/>
            <person name="Peng R."/>
            <person name="Zhang X."/>
            <person name="Liu F."/>
        </authorList>
    </citation>
    <scope>NUCLEOTIDE SEQUENCE [LARGE SCALE GENOMIC DNA]</scope>
    <source>
        <strain evidence="3">cv. PA1801</strain>
    </source>
</reference>
<comment type="caution">
    <text evidence="2">The sequence shown here is derived from an EMBL/GenBank/DDBJ whole genome shotgun (WGS) entry which is preliminary data.</text>
</comment>
<dbReference type="Proteomes" id="UP000325315">
    <property type="component" value="Unassembled WGS sequence"/>
</dbReference>
<accession>A0A5B6VEL6</accession>
<sequence length="80" mass="9462">MGHSFENCIAFKKLIERFIKMGIVRRGTNHSRFRGDAQKSEELVCQWLEMRRCLRLRERINGESQQGQPPSGDYFTTEKQ</sequence>
<evidence type="ECO:0000256" key="1">
    <source>
        <dbReference type="SAM" id="MobiDB-lite"/>
    </source>
</evidence>
<feature type="region of interest" description="Disordered" evidence="1">
    <location>
        <begin position="59"/>
        <end position="80"/>
    </location>
</feature>
<organism evidence="2 3">
    <name type="scientific">Gossypium australe</name>
    <dbReference type="NCBI Taxonomy" id="47621"/>
    <lineage>
        <taxon>Eukaryota</taxon>
        <taxon>Viridiplantae</taxon>
        <taxon>Streptophyta</taxon>
        <taxon>Embryophyta</taxon>
        <taxon>Tracheophyta</taxon>
        <taxon>Spermatophyta</taxon>
        <taxon>Magnoliopsida</taxon>
        <taxon>eudicotyledons</taxon>
        <taxon>Gunneridae</taxon>
        <taxon>Pentapetalae</taxon>
        <taxon>rosids</taxon>
        <taxon>malvids</taxon>
        <taxon>Malvales</taxon>
        <taxon>Malvaceae</taxon>
        <taxon>Malvoideae</taxon>
        <taxon>Gossypium</taxon>
    </lineage>
</organism>
<dbReference type="EMBL" id="SMMG02000007">
    <property type="protein sequence ID" value="KAA3467552.1"/>
    <property type="molecule type" value="Genomic_DNA"/>
</dbReference>
<evidence type="ECO:0000313" key="2">
    <source>
        <dbReference type="EMBL" id="KAA3467552.1"/>
    </source>
</evidence>
<keyword evidence="3" id="KW-1185">Reference proteome</keyword>
<protein>
    <submittedName>
        <fullName evidence="2">Uncharacterized protein</fullName>
    </submittedName>
</protein>
<proteinExistence type="predicted"/>
<name>A0A5B6VEL6_9ROSI</name>
<gene>
    <name evidence="2" type="ORF">EPI10_002556</name>
</gene>
<dbReference type="AlphaFoldDB" id="A0A5B6VEL6"/>
<evidence type="ECO:0000313" key="3">
    <source>
        <dbReference type="Proteomes" id="UP000325315"/>
    </source>
</evidence>